<keyword evidence="4" id="KW-1185">Reference proteome</keyword>
<evidence type="ECO:0000313" key="4">
    <source>
        <dbReference type="Proteomes" id="UP000184267"/>
    </source>
</evidence>
<feature type="region of interest" description="Disordered" evidence="2">
    <location>
        <begin position="526"/>
        <end position="563"/>
    </location>
</feature>
<dbReference type="AlphaFoldDB" id="A0A1M2W5Y5"/>
<feature type="compositionally biased region" description="Low complexity" evidence="2">
    <location>
        <begin position="175"/>
        <end position="195"/>
    </location>
</feature>
<evidence type="ECO:0000256" key="2">
    <source>
        <dbReference type="SAM" id="MobiDB-lite"/>
    </source>
</evidence>
<feature type="compositionally biased region" description="Pro residues" evidence="2">
    <location>
        <begin position="776"/>
        <end position="785"/>
    </location>
</feature>
<feature type="region of interest" description="Disordered" evidence="2">
    <location>
        <begin position="776"/>
        <end position="805"/>
    </location>
</feature>
<feature type="compositionally biased region" description="Low complexity" evidence="2">
    <location>
        <begin position="650"/>
        <end position="674"/>
    </location>
</feature>
<feature type="compositionally biased region" description="Low complexity" evidence="2">
    <location>
        <begin position="535"/>
        <end position="563"/>
    </location>
</feature>
<dbReference type="GO" id="GO:0010737">
    <property type="term" value="P:protein kinase A signaling"/>
    <property type="evidence" value="ECO:0007669"/>
    <property type="project" value="TreeGrafter"/>
</dbReference>
<dbReference type="Pfam" id="PF05794">
    <property type="entry name" value="Tcp11"/>
    <property type="match status" value="1"/>
</dbReference>
<feature type="compositionally biased region" description="Low complexity" evidence="2">
    <location>
        <begin position="77"/>
        <end position="100"/>
    </location>
</feature>
<evidence type="ECO:0000256" key="1">
    <source>
        <dbReference type="ARBA" id="ARBA00010954"/>
    </source>
</evidence>
<dbReference type="PANTHER" id="PTHR12832:SF11">
    <property type="entry name" value="LD23868P"/>
    <property type="match status" value="1"/>
</dbReference>
<protein>
    <submittedName>
        <fullName evidence="3">Protein SOK1</fullName>
    </submittedName>
</protein>
<dbReference type="PANTHER" id="PTHR12832">
    <property type="entry name" value="TESTIS-SPECIFIC PROTEIN PBS13 T-COMPLEX 11"/>
    <property type="match status" value="1"/>
</dbReference>
<dbReference type="OrthoDB" id="276323at2759"/>
<reference evidence="3 4" key="1">
    <citation type="submission" date="2016-10" db="EMBL/GenBank/DDBJ databases">
        <title>Genome sequence of the basidiomycete white-rot fungus Trametes pubescens.</title>
        <authorList>
            <person name="Makela M.R."/>
            <person name="Granchi Z."/>
            <person name="Peng M."/>
            <person name="De Vries R.P."/>
            <person name="Grigoriev I."/>
            <person name="Riley R."/>
            <person name="Hilden K."/>
        </authorList>
    </citation>
    <scope>NUCLEOTIDE SEQUENCE [LARGE SCALE GENOMIC DNA]</scope>
    <source>
        <strain evidence="3 4">FBCC735</strain>
    </source>
</reference>
<proteinExistence type="inferred from homology"/>
<feature type="region of interest" description="Disordered" evidence="2">
    <location>
        <begin position="649"/>
        <end position="684"/>
    </location>
</feature>
<dbReference type="InterPro" id="IPR008862">
    <property type="entry name" value="Tcp11"/>
</dbReference>
<feature type="compositionally biased region" description="Basic and acidic residues" evidence="2">
    <location>
        <begin position="675"/>
        <end position="684"/>
    </location>
</feature>
<organism evidence="3 4">
    <name type="scientific">Trametes pubescens</name>
    <name type="common">White-rot fungus</name>
    <dbReference type="NCBI Taxonomy" id="154538"/>
    <lineage>
        <taxon>Eukaryota</taxon>
        <taxon>Fungi</taxon>
        <taxon>Dikarya</taxon>
        <taxon>Basidiomycota</taxon>
        <taxon>Agaricomycotina</taxon>
        <taxon>Agaricomycetes</taxon>
        <taxon>Polyporales</taxon>
        <taxon>Polyporaceae</taxon>
        <taxon>Trametes</taxon>
    </lineage>
</organism>
<dbReference type="Proteomes" id="UP000184267">
    <property type="component" value="Unassembled WGS sequence"/>
</dbReference>
<evidence type="ECO:0000313" key="3">
    <source>
        <dbReference type="EMBL" id="OJT15259.1"/>
    </source>
</evidence>
<dbReference type="EMBL" id="MNAD01000187">
    <property type="protein sequence ID" value="OJT15259.1"/>
    <property type="molecule type" value="Genomic_DNA"/>
</dbReference>
<dbReference type="STRING" id="154538.A0A1M2W5Y5"/>
<sequence length="856" mass="92873">MDDLAHESRRPIHNINRKRKADQDDLGPVPPPQPADAATGSDAIRIDPNMTPRCPADAPDGPSGSSWMLARSRQGMAASWSTPSASSSSSCPAPAVSFSPQLDREGQPSAKRLRIEIPSTPPGSPHRTRSRSSRPSPRYMQRRRRDVENRDTGIVSATEPGPSSGSLLRPQRLASVSSKSHSVPVSPIDPCSISPHIPPHTPPINRETLKELDLDAILRNPQLRHDLLFDSGLQFRPTSSRRKRDLADHYWLTIVRELETGCTCTTVDSHGKVAELRCACEAIPEAPQKATVRYNAGSGNLVTVRMPSRIEPLLVELLAVLVSIIQPPQPPTLRPPELLFPPSPQHPQYHQNLTHIELLKQHLDPGLIKQEISHGLFDPSGLFQVIGDIIRCHCAPMRDAAVDQMVGLARACAPGGNGTKLDAVRAIRMCFEIMELMKLDVANHQLQTLRPYLVRTAGDYEVQIFSDERHNARRTIHMTREWLGAAWKELSGGGCSQSQLFMSSSRPTQVLMAVVKATVNLIFDPPAPGAPSPPASTLSTPTTTTPPTTSSSSSSRPSSHASSSSHAAYYAGYPETFYLDYARFGTLNTDAADFTALYMLLMMYRQLVHSPLNRAPRTRADAVAPDALVQLKKEIWEIGPAHPGLCFMQGRRPGSSSLGSSRSAAAGTSSSSSSSRHERDREAELRKWRAEIEDVALQVAMHASEPHRAGGSMKAAAADGGRALRAPDMQVVKFALGWTEANLRHGSPFSVLCRKRLRERVEDAVLAIVVPQLAPAPAPLPPSPTSPSAAKVPLSKDAPTTTSGLEPLGAEVAHISQRAAKLVEIHMNVYGELYAHPAFLDKDVLPRASVAPAVAS</sequence>
<accession>A0A1M2W5Y5</accession>
<comment type="caution">
    <text evidence="3">The sequence shown here is derived from an EMBL/GenBank/DDBJ whole genome shotgun (WGS) entry which is preliminary data.</text>
</comment>
<gene>
    <name evidence="3" type="ORF">TRAPUB_8181</name>
</gene>
<comment type="similarity">
    <text evidence="1">Belongs to the TCP11 family.</text>
</comment>
<dbReference type="OMA" id="FEIMELM"/>
<feature type="compositionally biased region" description="Basic residues" evidence="2">
    <location>
        <begin position="11"/>
        <end position="20"/>
    </location>
</feature>
<feature type="compositionally biased region" description="Basic and acidic residues" evidence="2">
    <location>
        <begin position="1"/>
        <end position="10"/>
    </location>
</feature>
<feature type="region of interest" description="Disordered" evidence="2">
    <location>
        <begin position="1"/>
        <end position="204"/>
    </location>
</feature>
<name>A0A1M2W5Y5_TRAPU</name>